<dbReference type="GO" id="GO:0000398">
    <property type="term" value="P:mRNA splicing, via spliceosome"/>
    <property type="evidence" value="ECO:0007669"/>
    <property type="project" value="UniProtKB-UniRule"/>
</dbReference>
<comment type="function">
    <text evidence="7">Plays role in pre-mRNA splicing as component of the U4/U6-U5 tri-snRNP complex that is involved in spliceosome assembly, and as component of the precatalytic spliceosome (spliceosome B complex). The heptameric LSM2-8 complex binds specifically to the 3'-terminal U-tract of U6 snRNA.</text>
</comment>
<keyword evidence="6 7" id="KW-0687">Ribonucleoprotein</keyword>
<dbReference type="AlphaFoldDB" id="A0A0N7L9L8"/>
<sequence>MANQAIVGYLQQQVLTLTQDGRIIIGTLQGFDIHGSIILSGSVERIYSMDAGVEVVPLGLYVMKGDAVSVIAEFDAEKDKASDLSEIRAEPILPVRHY</sequence>
<dbReference type="GO" id="GO:0005688">
    <property type="term" value="C:U6 snRNP"/>
    <property type="evidence" value="ECO:0007669"/>
    <property type="project" value="UniProtKB-UniRule"/>
</dbReference>
<dbReference type="InterPro" id="IPR010920">
    <property type="entry name" value="LSM_dom_sf"/>
</dbReference>
<dbReference type="Proteomes" id="UP000054845">
    <property type="component" value="Unassembled WGS sequence"/>
</dbReference>
<evidence type="ECO:0000256" key="7">
    <source>
        <dbReference type="RuleBase" id="RU365048"/>
    </source>
</evidence>
<evidence type="ECO:0000259" key="8">
    <source>
        <dbReference type="SMART" id="SM00651"/>
    </source>
</evidence>
<evidence type="ECO:0000256" key="3">
    <source>
        <dbReference type="ARBA" id="ARBA00022884"/>
    </source>
</evidence>
<name>A0A0N7L9L8_9BASI</name>
<comment type="subcellular location">
    <subcellularLocation>
        <location evidence="1 7">Nucleus</location>
    </subcellularLocation>
</comment>
<evidence type="ECO:0000313" key="10">
    <source>
        <dbReference type="Proteomes" id="UP000054845"/>
    </source>
</evidence>
<dbReference type="SMART" id="SM00651">
    <property type="entry name" value="Sm"/>
    <property type="match status" value="1"/>
</dbReference>
<dbReference type="InterPro" id="IPR001163">
    <property type="entry name" value="Sm_dom_euk/arc"/>
</dbReference>
<evidence type="ECO:0000256" key="5">
    <source>
        <dbReference type="ARBA" id="ARBA00023242"/>
    </source>
</evidence>
<keyword evidence="5 7" id="KW-0539">Nucleus</keyword>
<dbReference type="STRING" id="401625.A0A0N7L9L8"/>
<evidence type="ECO:0000256" key="4">
    <source>
        <dbReference type="ARBA" id="ARBA00023187"/>
    </source>
</evidence>
<dbReference type="EMBL" id="CCYA01000240">
    <property type="protein sequence ID" value="CEH14146.1"/>
    <property type="molecule type" value="Genomic_DNA"/>
</dbReference>
<keyword evidence="2 7" id="KW-0747">Spliceosome</keyword>
<accession>A0A0N7L9L8</accession>
<dbReference type="GO" id="GO:0046540">
    <property type="term" value="C:U4/U6 x U5 tri-snRNP complex"/>
    <property type="evidence" value="ECO:0007669"/>
    <property type="project" value="UniProtKB-UniRule"/>
</dbReference>
<dbReference type="SUPFAM" id="SSF50182">
    <property type="entry name" value="Sm-like ribonucleoproteins"/>
    <property type="match status" value="1"/>
</dbReference>
<dbReference type="InterPro" id="IPR044642">
    <property type="entry name" value="PTHR15588"/>
</dbReference>
<dbReference type="InterPro" id="IPR034103">
    <property type="entry name" value="Lsm8"/>
</dbReference>
<keyword evidence="3 7" id="KW-0694">RNA-binding</keyword>
<keyword evidence="7" id="KW-0507">mRNA processing</keyword>
<comment type="similarity">
    <text evidence="7">Belongs to the snRNP Sm proteins family.</text>
</comment>
<evidence type="ECO:0000256" key="6">
    <source>
        <dbReference type="ARBA" id="ARBA00023274"/>
    </source>
</evidence>
<dbReference type="Gene3D" id="2.30.30.100">
    <property type="match status" value="1"/>
</dbReference>
<evidence type="ECO:0000256" key="1">
    <source>
        <dbReference type="ARBA" id="ARBA00004123"/>
    </source>
</evidence>
<dbReference type="Pfam" id="PF01423">
    <property type="entry name" value="LSM"/>
    <property type="match status" value="1"/>
</dbReference>
<reference evidence="9 10" key="1">
    <citation type="submission" date="2014-09" db="EMBL/GenBank/DDBJ databases">
        <authorList>
            <person name="Magalhaes I.L.F."/>
            <person name="Oliveira U."/>
            <person name="Santos F.R."/>
            <person name="Vidigal T.H.D.A."/>
            <person name="Brescovit A.D."/>
            <person name="Santos A.J."/>
        </authorList>
    </citation>
    <scope>NUCLEOTIDE SEQUENCE [LARGE SCALE GENOMIC DNA]</scope>
</reference>
<dbReference type="CDD" id="cd01727">
    <property type="entry name" value="LSm8"/>
    <property type="match status" value="1"/>
</dbReference>
<feature type="domain" description="Sm" evidence="8">
    <location>
        <begin position="4"/>
        <end position="73"/>
    </location>
</feature>
<dbReference type="PANTHER" id="PTHR15588">
    <property type="entry name" value="LSM1"/>
    <property type="match status" value="1"/>
</dbReference>
<dbReference type="PANTHER" id="PTHR15588:SF9">
    <property type="entry name" value="U6 SNRNA-ASSOCIATED SM-LIKE PROTEIN LSM8"/>
    <property type="match status" value="1"/>
</dbReference>
<organism evidence="9 10">
    <name type="scientific">Ceraceosorus bombacis</name>
    <dbReference type="NCBI Taxonomy" id="401625"/>
    <lineage>
        <taxon>Eukaryota</taxon>
        <taxon>Fungi</taxon>
        <taxon>Dikarya</taxon>
        <taxon>Basidiomycota</taxon>
        <taxon>Ustilaginomycotina</taxon>
        <taxon>Exobasidiomycetes</taxon>
        <taxon>Ceraceosorales</taxon>
        <taxon>Ceraceosoraceae</taxon>
        <taxon>Ceraceosorus</taxon>
    </lineage>
</organism>
<dbReference type="GO" id="GO:0003729">
    <property type="term" value="F:mRNA binding"/>
    <property type="evidence" value="ECO:0007669"/>
    <property type="project" value="TreeGrafter"/>
</dbReference>
<gene>
    <name evidence="7" type="primary">LSM8</name>
</gene>
<dbReference type="GO" id="GO:0071011">
    <property type="term" value="C:precatalytic spliceosome"/>
    <property type="evidence" value="ECO:0007669"/>
    <property type="project" value="TreeGrafter"/>
</dbReference>
<protein>
    <recommendedName>
        <fullName evidence="7">LSM2-LSM8 complex subunit LSM8</fullName>
    </recommendedName>
</protein>
<dbReference type="OrthoDB" id="10263346at2759"/>
<proteinExistence type="inferred from homology"/>
<comment type="subunit">
    <text evidence="7">LSm subunits form a heteromer with a doughnut shape.</text>
</comment>
<evidence type="ECO:0000313" key="9">
    <source>
        <dbReference type="EMBL" id="CEH14146.1"/>
    </source>
</evidence>
<keyword evidence="4 7" id="KW-0508">mRNA splicing</keyword>
<keyword evidence="10" id="KW-1185">Reference proteome</keyword>
<evidence type="ECO:0000256" key="2">
    <source>
        <dbReference type="ARBA" id="ARBA00022728"/>
    </source>
</evidence>